<gene>
    <name evidence="1" type="ORF">VKT23_008807</name>
</gene>
<evidence type="ECO:0000313" key="1">
    <source>
        <dbReference type="EMBL" id="KAK7460878.1"/>
    </source>
</evidence>
<comment type="caution">
    <text evidence="1">The sequence shown here is derived from an EMBL/GenBank/DDBJ whole genome shotgun (WGS) entry which is preliminary data.</text>
</comment>
<name>A0ABR1JIF4_9AGAR</name>
<reference evidence="1 2" key="1">
    <citation type="submission" date="2024-01" db="EMBL/GenBank/DDBJ databases">
        <title>A draft genome for the cacao thread blight pathogen Marasmiellus scandens.</title>
        <authorList>
            <person name="Baruah I.K."/>
            <person name="Leung J."/>
            <person name="Bukari Y."/>
            <person name="Amoako-Attah I."/>
            <person name="Meinhardt L.W."/>
            <person name="Bailey B.A."/>
            <person name="Cohen S.P."/>
        </authorList>
    </citation>
    <scope>NUCLEOTIDE SEQUENCE [LARGE SCALE GENOMIC DNA]</scope>
    <source>
        <strain evidence="1 2">GH-19</strain>
    </source>
</reference>
<dbReference type="EMBL" id="JBANRG010000014">
    <property type="protein sequence ID" value="KAK7460878.1"/>
    <property type="molecule type" value="Genomic_DNA"/>
</dbReference>
<accession>A0ABR1JIF4</accession>
<keyword evidence="2" id="KW-1185">Reference proteome</keyword>
<evidence type="ECO:0000313" key="2">
    <source>
        <dbReference type="Proteomes" id="UP001498398"/>
    </source>
</evidence>
<sequence length="86" mass="9639">MSKLVSDEILLIEAELSFFVSIWLRLQTDCVEIMRWLENPRSNLPTPASVQSYMESGLTLYASIADALDLYVAGIDPSYFANGHNP</sequence>
<protein>
    <submittedName>
        <fullName evidence="1">Uncharacterized protein</fullName>
    </submittedName>
</protein>
<dbReference type="Proteomes" id="UP001498398">
    <property type="component" value="Unassembled WGS sequence"/>
</dbReference>
<proteinExistence type="predicted"/>
<organism evidence="1 2">
    <name type="scientific">Marasmiellus scandens</name>
    <dbReference type="NCBI Taxonomy" id="2682957"/>
    <lineage>
        <taxon>Eukaryota</taxon>
        <taxon>Fungi</taxon>
        <taxon>Dikarya</taxon>
        <taxon>Basidiomycota</taxon>
        <taxon>Agaricomycotina</taxon>
        <taxon>Agaricomycetes</taxon>
        <taxon>Agaricomycetidae</taxon>
        <taxon>Agaricales</taxon>
        <taxon>Marasmiineae</taxon>
        <taxon>Omphalotaceae</taxon>
        <taxon>Marasmiellus</taxon>
    </lineage>
</organism>